<protein>
    <recommendedName>
        <fullName evidence="3">Fungal N-terminal domain-containing protein</fullName>
    </recommendedName>
</protein>
<evidence type="ECO:0008006" key="3">
    <source>
        <dbReference type="Google" id="ProtNLM"/>
    </source>
</evidence>
<reference evidence="1 2" key="1">
    <citation type="journal article" date="2018" name="Nat. Ecol. Evol.">
        <title>Pezizomycetes genomes reveal the molecular basis of ectomycorrhizal truffle lifestyle.</title>
        <authorList>
            <person name="Murat C."/>
            <person name="Payen T."/>
            <person name="Noel B."/>
            <person name="Kuo A."/>
            <person name="Morin E."/>
            <person name="Chen J."/>
            <person name="Kohler A."/>
            <person name="Krizsan K."/>
            <person name="Balestrini R."/>
            <person name="Da Silva C."/>
            <person name="Montanini B."/>
            <person name="Hainaut M."/>
            <person name="Levati E."/>
            <person name="Barry K.W."/>
            <person name="Belfiori B."/>
            <person name="Cichocki N."/>
            <person name="Clum A."/>
            <person name="Dockter R.B."/>
            <person name="Fauchery L."/>
            <person name="Guy J."/>
            <person name="Iotti M."/>
            <person name="Le Tacon F."/>
            <person name="Lindquist E.A."/>
            <person name="Lipzen A."/>
            <person name="Malagnac F."/>
            <person name="Mello A."/>
            <person name="Molinier V."/>
            <person name="Miyauchi S."/>
            <person name="Poulain J."/>
            <person name="Riccioni C."/>
            <person name="Rubini A."/>
            <person name="Sitrit Y."/>
            <person name="Splivallo R."/>
            <person name="Traeger S."/>
            <person name="Wang M."/>
            <person name="Zifcakova L."/>
            <person name="Wipf D."/>
            <person name="Zambonelli A."/>
            <person name="Paolocci F."/>
            <person name="Nowrousian M."/>
            <person name="Ottonello S."/>
            <person name="Baldrian P."/>
            <person name="Spatafora J.W."/>
            <person name="Henrissat B."/>
            <person name="Nagy L.G."/>
            <person name="Aury J.M."/>
            <person name="Wincker P."/>
            <person name="Grigoriev I.V."/>
            <person name="Bonfante P."/>
            <person name="Martin F.M."/>
        </authorList>
    </citation>
    <scope>NUCLEOTIDE SEQUENCE [LARGE SCALE GENOMIC DNA]</scope>
    <source>
        <strain evidence="1 2">CCBAS932</strain>
    </source>
</reference>
<dbReference type="OrthoDB" id="19923at2759"/>
<dbReference type="AlphaFoldDB" id="A0A3N4K7Y9"/>
<sequence length="155" mass="17565">MEVAASIVGLLAASIQVAGMLKLFISSVKNAPATAEQLYNEINRFRFILRRIQDKTISSDANDLSPERATLIDVNLLGSTLTAPVFTFSELEKEMDRIKPRGKLDFWDRVKWMRPEKNLLNTSLRLNRHETSLTLIFSILTWNAILIGASFCPRQ</sequence>
<dbReference type="Proteomes" id="UP000277580">
    <property type="component" value="Unassembled WGS sequence"/>
</dbReference>
<name>A0A3N4K7Y9_9PEZI</name>
<accession>A0A3N4K7Y9</accession>
<keyword evidence="2" id="KW-1185">Reference proteome</keyword>
<dbReference type="EMBL" id="ML119246">
    <property type="protein sequence ID" value="RPB06650.1"/>
    <property type="molecule type" value="Genomic_DNA"/>
</dbReference>
<evidence type="ECO:0000313" key="1">
    <source>
        <dbReference type="EMBL" id="RPB06650.1"/>
    </source>
</evidence>
<dbReference type="STRING" id="1392247.A0A3N4K7Y9"/>
<dbReference type="InParanoid" id="A0A3N4K7Y9"/>
<gene>
    <name evidence="1" type="ORF">P167DRAFT_540659</name>
</gene>
<proteinExistence type="predicted"/>
<evidence type="ECO:0000313" key="2">
    <source>
        <dbReference type="Proteomes" id="UP000277580"/>
    </source>
</evidence>
<organism evidence="1 2">
    <name type="scientific">Morchella conica CCBAS932</name>
    <dbReference type="NCBI Taxonomy" id="1392247"/>
    <lineage>
        <taxon>Eukaryota</taxon>
        <taxon>Fungi</taxon>
        <taxon>Dikarya</taxon>
        <taxon>Ascomycota</taxon>
        <taxon>Pezizomycotina</taxon>
        <taxon>Pezizomycetes</taxon>
        <taxon>Pezizales</taxon>
        <taxon>Morchellaceae</taxon>
        <taxon>Morchella</taxon>
    </lineage>
</organism>